<dbReference type="Proteomes" id="UP000783686">
    <property type="component" value="Unassembled WGS sequence"/>
</dbReference>
<dbReference type="InterPro" id="IPR045165">
    <property type="entry name" value="Nitrobindin"/>
</dbReference>
<protein>
    <recommendedName>
        <fullName evidence="3">ShKT domain-containing protein</fullName>
    </recommendedName>
</protein>
<comment type="caution">
    <text evidence="1">Lacks conserved residue(s) required for the propagation of feature annotation.</text>
</comment>
<dbReference type="OrthoDB" id="58529at2759"/>
<dbReference type="PROSITE" id="PS51670">
    <property type="entry name" value="SHKT"/>
    <property type="match status" value="1"/>
</dbReference>
<evidence type="ECO:0000313" key="5">
    <source>
        <dbReference type="Proteomes" id="UP000614601"/>
    </source>
</evidence>
<dbReference type="AlphaFoldDB" id="A0A811KCA5"/>
<evidence type="ECO:0000259" key="3">
    <source>
        <dbReference type="PROSITE" id="PS51670"/>
    </source>
</evidence>
<feature type="domain" description="ShKT" evidence="3">
    <location>
        <begin position="28"/>
        <end position="63"/>
    </location>
</feature>
<dbReference type="InterPro" id="IPR003582">
    <property type="entry name" value="ShKT_dom"/>
</dbReference>
<dbReference type="SMART" id="SM00254">
    <property type="entry name" value="ShKT"/>
    <property type="match status" value="1"/>
</dbReference>
<dbReference type="EMBL" id="CAJFDH010000002">
    <property type="protein sequence ID" value="CAD5212961.1"/>
    <property type="molecule type" value="Genomic_DNA"/>
</dbReference>
<dbReference type="CDD" id="cd07828">
    <property type="entry name" value="lipocalin_heme-bd-THAP4-like"/>
    <property type="match status" value="1"/>
</dbReference>
<gene>
    <name evidence="4" type="ORF">BOKJ2_LOCUS4762</name>
</gene>
<organism evidence="4 5">
    <name type="scientific">Bursaphelenchus okinawaensis</name>
    <dbReference type="NCBI Taxonomy" id="465554"/>
    <lineage>
        <taxon>Eukaryota</taxon>
        <taxon>Metazoa</taxon>
        <taxon>Ecdysozoa</taxon>
        <taxon>Nematoda</taxon>
        <taxon>Chromadorea</taxon>
        <taxon>Rhabditida</taxon>
        <taxon>Tylenchina</taxon>
        <taxon>Tylenchomorpha</taxon>
        <taxon>Aphelenchoidea</taxon>
        <taxon>Aphelenchoididae</taxon>
        <taxon>Bursaphelenchus</taxon>
    </lineage>
</organism>
<dbReference type="Pfam" id="PF01549">
    <property type="entry name" value="ShK"/>
    <property type="match status" value="1"/>
</dbReference>
<proteinExistence type="predicted"/>
<feature type="signal peptide" evidence="2">
    <location>
        <begin position="1"/>
        <end position="20"/>
    </location>
</feature>
<dbReference type="InterPro" id="IPR014878">
    <property type="entry name" value="THAP4-like_heme-bd"/>
</dbReference>
<dbReference type="PANTHER" id="PTHR15854:SF2">
    <property type="entry name" value="MARVEL DOMAIN-CONTAINING PROTEIN-RELATED"/>
    <property type="match status" value="1"/>
</dbReference>
<dbReference type="Gene3D" id="2.40.128.20">
    <property type="match status" value="1"/>
</dbReference>
<dbReference type="SUPFAM" id="SSF50814">
    <property type="entry name" value="Lipocalins"/>
    <property type="match status" value="1"/>
</dbReference>
<dbReference type="Proteomes" id="UP000614601">
    <property type="component" value="Unassembled WGS sequence"/>
</dbReference>
<evidence type="ECO:0000256" key="2">
    <source>
        <dbReference type="SAM" id="SignalP"/>
    </source>
</evidence>
<feature type="chain" id="PRO_5035681530" description="ShKT domain-containing protein" evidence="2">
    <location>
        <begin position="21"/>
        <end position="239"/>
    </location>
</feature>
<dbReference type="Pfam" id="PF08768">
    <property type="entry name" value="THAP4_heme-bd"/>
    <property type="match status" value="1"/>
</dbReference>
<dbReference type="PANTHER" id="PTHR15854">
    <property type="entry name" value="THAP4 PROTEIN"/>
    <property type="match status" value="1"/>
</dbReference>
<keyword evidence="5" id="KW-1185">Reference proteome</keyword>
<evidence type="ECO:0000256" key="1">
    <source>
        <dbReference type="PROSITE-ProRule" id="PRU01005"/>
    </source>
</evidence>
<name>A0A811KCA5_9BILA</name>
<reference evidence="4" key="1">
    <citation type="submission" date="2020-09" db="EMBL/GenBank/DDBJ databases">
        <authorList>
            <person name="Kikuchi T."/>
        </authorList>
    </citation>
    <scope>NUCLEOTIDE SEQUENCE</scope>
    <source>
        <strain evidence="4">SH1</strain>
    </source>
</reference>
<comment type="caution">
    <text evidence="4">The sequence shown here is derived from an EMBL/GenBank/DDBJ whole genome shotgun (WGS) entry which is preliminary data.</text>
</comment>
<keyword evidence="2" id="KW-0732">Signal</keyword>
<dbReference type="InterPro" id="IPR012674">
    <property type="entry name" value="Calycin"/>
</dbReference>
<dbReference type="EMBL" id="CAJFCW020000002">
    <property type="protein sequence ID" value="CAG9098394.1"/>
    <property type="molecule type" value="Genomic_DNA"/>
</dbReference>
<evidence type="ECO:0000313" key="4">
    <source>
        <dbReference type="EMBL" id="CAD5212961.1"/>
    </source>
</evidence>
<accession>A0A811KCA5</accession>
<sequence>MSIPLKTTLCLLLIVPLTLCEIETSEDCKDFDSNCNDWVAQDKTICDKTVYIKQSCRKSCGFCRHMPRKFDISRIPANLQHLAFLVGIWRSEHGGKAFFPTIPKFTYGEQLEFALSDKHIGSMPALNYTAFAWSMVDREELHAENGYLTVQPGGRLVSMNTVMSNGFATIEEGLVNHNRIQFRLVDIGRLSFSRDLPVHDLIREWTLLDSRTMESRLDMQTLTHGMREHTTITYTKVFP</sequence>